<accession>A0ABX5ABY3</accession>
<organism evidence="1 2">
    <name type="scientific">Rathayibacter rathayi</name>
    <name type="common">Corynebacterium rathayi</name>
    <dbReference type="NCBI Taxonomy" id="33887"/>
    <lineage>
        <taxon>Bacteria</taxon>
        <taxon>Bacillati</taxon>
        <taxon>Actinomycetota</taxon>
        <taxon>Actinomycetes</taxon>
        <taxon>Micrococcales</taxon>
        <taxon>Microbacteriaceae</taxon>
        <taxon>Rathayibacter</taxon>
    </lineage>
</organism>
<keyword evidence="2" id="KW-1185">Reference proteome</keyword>
<name>A0ABX5ABY3_RATRA</name>
<evidence type="ECO:0000313" key="2">
    <source>
        <dbReference type="Proteomes" id="UP000239698"/>
    </source>
</evidence>
<proteinExistence type="predicted"/>
<gene>
    <name evidence="1" type="ORF">C5C40_13590</name>
</gene>
<reference evidence="1 2" key="1">
    <citation type="submission" date="2018-02" db="EMBL/GenBank/DDBJ databases">
        <title>Bacteriophage NCPPB3778 and a type I-E CRISPR drive the evolution of the US Biological Select Agent, Rathayibacter toxicus.</title>
        <authorList>
            <person name="Davis E.W.II."/>
            <person name="Tabima J.F."/>
            <person name="Weisberg A.J."/>
            <person name="Lopes L.D."/>
            <person name="Wiseman M.S."/>
            <person name="Wiseman M.S."/>
            <person name="Pupko T."/>
            <person name="Belcher M.S."/>
            <person name="Sechler A.J."/>
            <person name="Tancos M.A."/>
            <person name="Schroeder B.K."/>
            <person name="Murray T.D."/>
            <person name="Luster D.G."/>
            <person name="Schneider W.L."/>
            <person name="Rogers E."/>
            <person name="Andreote F.D."/>
            <person name="Grunwald N.J."/>
            <person name="Putnam M.L."/>
            <person name="Chang J.H."/>
        </authorList>
    </citation>
    <scope>NUCLEOTIDE SEQUENCE [LARGE SCALE GENOMIC DNA]</scope>
    <source>
        <strain evidence="1 2">AY1D6</strain>
    </source>
</reference>
<evidence type="ECO:0000313" key="1">
    <source>
        <dbReference type="EMBL" id="PPH74000.1"/>
    </source>
</evidence>
<protein>
    <submittedName>
        <fullName evidence="1">Uncharacterized protein</fullName>
    </submittedName>
</protein>
<comment type="caution">
    <text evidence="1">The sequence shown here is derived from an EMBL/GenBank/DDBJ whole genome shotgun (WGS) entry which is preliminary data.</text>
</comment>
<dbReference type="EMBL" id="PSVT01000040">
    <property type="protein sequence ID" value="PPH74000.1"/>
    <property type="molecule type" value="Genomic_DNA"/>
</dbReference>
<sequence>MVPVSSIDETFVTEPPRAKETFGESIVATTPLVASAPPEFEPTADGCEPLVPCNVDIALVLASAELRDDPGDARRDGVVLEARHIAERSAVADVAE</sequence>
<dbReference type="Proteomes" id="UP000239698">
    <property type="component" value="Unassembled WGS sequence"/>
</dbReference>